<reference evidence="1 2" key="1">
    <citation type="journal article" date="2009" name="BMC Genomics">
        <title>Complete genome sequence of the sugarcane nitrogen-fixing endophyte Gluconacetobacter diazotrophicus Pal5.</title>
        <authorList>
            <person name="Bertalan M."/>
            <person name="Albano R."/>
            <person name="Padua V."/>
            <person name="Rouws L."/>
            <person name="Rojas C."/>
            <person name="Hemerly A."/>
            <person name="Teixeira K."/>
            <person name="Schwab S."/>
            <person name="Araujo J."/>
            <person name="Oliveira A."/>
            <person name="Franca L."/>
            <person name="Magalhaes V."/>
            <person name="Alqueres S."/>
            <person name="Cardoso A."/>
            <person name="Almeida W."/>
            <person name="Loureiro M.M."/>
            <person name="Nogueira E."/>
            <person name="Cidade D."/>
            <person name="Oliveira D."/>
            <person name="Simao T."/>
            <person name="Macedo J."/>
            <person name="Valadao A."/>
            <person name="Dreschsel M."/>
            <person name="Freitas F."/>
            <person name="Vidal M."/>
            <person name="Guedes H."/>
            <person name="Rodrigues E."/>
            <person name="Meneses C."/>
            <person name="Brioso P."/>
            <person name="Pozzer L."/>
            <person name="Figueiredo D."/>
            <person name="Montano H."/>
            <person name="Junior J."/>
            <person name="Filho G."/>
            <person name="Flores V."/>
            <person name="Ferreira B."/>
            <person name="Branco A."/>
            <person name="Gonzalez P."/>
            <person name="Guillobel H."/>
            <person name="Lemos M."/>
            <person name="Seibel L."/>
            <person name="Macedo J."/>
            <person name="Alves-Ferreira M."/>
            <person name="Sachetto-Martins G."/>
            <person name="Coelho A."/>
            <person name="Santos E."/>
            <person name="Amaral G."/>
            <person name="Neves A."/>
            <person name="Pacheco A.B."/>
            <person name="Carvalho D."/>
            <person name="Lery L."/>
            <person name="Bisch P."/>
            <person name="Rossle S.C."/>
            <person name="Urmenyi T."/>
            <person name="Kruger W.V."/>
            <person name="Martins O."/>
            <person name="Baldani J.I."/>
            <person name="Ferreira P.C."/>
        </authorList>
    </citation>
    <scope>NUCLEOTIDE SEQUENCE [LARGE SCALE GENOMIC DNA]</scope>
    <source>
        <strain evidence="2">ATCC 49037 / DSM 5601 / CCUG 37298 / CIP 103539 / LMG 7603 / PAl5</strain>
    </source>
</reference>
<dbReference type="AlphaFoldDB" id="A9HJ53"/>
<organism evidence="1 2">
    <name type="scientific">Gluconacetobacter diazotrophicus (strain ATCC 49037 / DSM 5601 / CCUG 37298 / CIP 103539 / LMG 7603 / PAl5)</name>
    <dbReference type="NCBI Taxonomy" id="272568"/>
    <lineage>
        <taxon>Bacteria</taxon>
        <taxon>Pseudomonadati</taxon>
        <taxon>Pseudomonadota</taxon>
        <taxon>Alphaproteobacteria</taxon>
        <taxon>Acetobacterales</taxon>
        <taxon>Acetobacteraceae</taxon>
        <taxon>Gluconacetobacter</taxon>
    </lineage>
</organism>
<dbReference type="Proteomes" id="UP000001176">
    <property type="component" value="Chromosome"/>
</dbReference>
<proteinExistence type="predicted"/>
<protein>
    <submittedName>
        <fullName evidence="1">Uncharacterized protein</fullName>
    </submittedName>
</protein>
<evidence type="ECO:0000313" key="2">
    <source>
        <dbReference type="Proteomes" id="UP000001176"/>
    </source>
</evidence>
<evidence type="ECO:0000313" key="1">
    <source>
        <dbReference type="EMBL" id="CAP55861.1"/>
    </source>
</evidence>
<dbReference type="KEGG" id="gdi:GDI1918"/>
<dbReference type="EMBL" id="AM889285">
    <property type="protein sequence ID" value="CAP55861.1"/>
    <property type="molecule type" value="Genomic_DNA"/>
</dbReference>
<keyword evidence="2" id="KW-1185">Reference proteome</keyword>
<gene>
    <name evidence="1" type="ordered locus">GDI1918</name>
</gene>
<name>A9HJ53_GLUDA</name>
<sequence length="116" mass="12396">MLGMLEIGFRHDAIARSAGITAKLKIFFEQLLGRPANTQVGTIAVEHMVPVERDLAVLLAYTAAIAAARAMVSAPHAFHVHKLSQHFPVNGRHWSAAAGTTSPLLSSWVPGHPPGM</sequence>
<accession>A9HJ53</accession>